<protein>
    <submittedName>
        <fullName evidence="1">Uncharacterized protein</fullName>
    </submittedName>
</protein>
<gene>
    <name evidence="1" type="ORF">O181_091612</name>
</gene>
<dbReference type="Proteomes" id="UP000765509">
    <property type="component" value="Unassembled WGS sequence"/>
</dbReference>
<name>A0A9Q3IXW8_9BASI</name>
<evidence type="ECO:0000313" key="1">
    <source>
        <dbReference type="EMBL" id="MBW0551897.1"/>
    </source>
</evidence>
<proteinExistence type="predicted"/>
<dbReference type="AlphaFoldDB" id="A0A9Q3IXW8"/>
<sequence length="123" mass="14598">MVLIKILKKCGGKLENSLRSRRIEPCSTEEYIYVLEDLPTRTKIGRAWKNLDIKSTRNHFIKKDKQKEHLKPNKTNENFFHKCGIIGSLANNFLKNSKINEIMEKEDHNDSEEVYDYQRKNEE</sequence>
<organism evidence="1 2">
    <name type="scientific">Austropuccinia psidii MF-1</name>
    <dbReference type="NCBI Taxonomy" id="1389203"/>
    <lineage>
        <taxon>Eukaryota</taxon>
        <taxon>Fungi</taxon>
        <taxon>Dikarya</taxon>
        <taxon>Basidiomycota</taxon>
        <taxon>Pucciniomycotina</taxon>
        <taxon>Pucciniomycetes</taxon>
        <taxon>Pucciniales</taxon>
        <taxon>Sphaerophragmiaceae</taxon>
        <taxon>Austropuccinia</taxon>
    </lineage>
</organism>
<comment type="caution">
    <text evidence="1">The sequence shown here is derived from an EMBL/GenBank/DDBJ whole genome shotgun (WGS) entry which is preliminary data.</text>
</comment>
<evidence type="ECO:0000313" key="2">
    <source>
        <dbReference type="Proteomes" id="UP000765509"/>
    </source>
</evidence>
<dbReference type="EMBL" id="AVOT02057863">
    <property type="protein sequence ID" value="MBW0551897.1"/>
    <property type="molecule type" value="Genomic_DNA"/>
</dbReference>
<reference evidence="1" key="1">
    <citation type="submission" date="2021-03" db="EMBL/GenBank/DDBJ databases">
        <title>Draft genome sequence of rust myrtle Austropuccinia psidii MF-1, a brazilian biotype.</title>
        <authorList>
            <person name="Quecine M.C."/>
            <person name="Pachon D.M.R."/>
            <person name="Bonatelli M.L."/>
            <person name="Correr F.H."/>
            <person name="Franceschini L.M."/>
            <person name="Leite T.F."/>
            <person name="Margarido G.R.A."/>
            <person name="Almeida C.A."/>
            <person name="Ferrarezi J.A."/>
            <person name="Labate C.A."/>
        </authorList>
    </citation>
    <scope>NUCLEOTIDE SEQUENCE</scope>
    <source>
        <strain evidence="1">MF-1</strain>
    </source>
</reference>
<accession>A0A9Q3IXW8</accession>
<keyword evidence="2" id="KW-1185">Reference proteome</keyword>